<dbReference type="Proteomes" id="UP000272942">
    <property type="component" value="Unassembled WGS sequence"/>
</dbReference>
<accession>A0A183AJW2</accession>
<evidence type="ECO:0000313" key="1">
    <source>
        <dbReference type="EMBL" id="VDP80570.1"/>
    </source>
</evidence>
<gene>
    <name evidence="1" type="ORF">ECPE_LOCUS7247</name>
</gene>
<keyword evidence="2" id="KW-1185">Reference proteome</keyword>
<evidence type="ECO:0000313" key="2">
    <source>
        <dbReference type="Proteomes" id="UP000272942"/>
    </source>
</evidence>
<reference evidence="1 2" key="2">
    <citation type="submission" date="2018-11" db="EMBL/GenBank/DDBJ databases">
        <authorList>
            <consortium name="Pathogen Informatics"/>
        </authorList>
    </citation>
    <scope>NUCLEOTIDE SEQUENCE [LARGE SCALE GENOMIC DNA]</scope>
    <source>
        <strain evidence="1 2">Egypt</strain>
    </source>
</reference>
<organism evidence="3">
    <name type="scientific">Echinostoma caproni</name>
    <dbReference type="NCBI Taxonomy" id="27848"/>
    <lineage>
        <taxon>Eukaryota</taxon>
        <taxon>Metazoa</taxon>
        <taxon>Spiralia</taxon>
        <taxon>Lophotrochozoa</taxon>
        <taxon>Platyhelminthes</taxon>
        <taxon>Trematoda</taxon>
        <taxon>Digenea</taxon>
        <taxon>Plagiorchiida</taxon>
        <taxon>Echinostomata</taxon>
        <taxon>Echinostomatoidea</taxon>
        <taxon>Echinostomatidae</taxon>
        <taxon>Echinostoma</taxon>
    </lineage>
</organism>
<dbReference type="AlphaFoldDB" id="A0A183AJW2"/>
<proteinExistence type="predicted"/>
<sequence>MAYPSDKNTTCVVDVEARVTVNDHGDKEVERVPFTTEKTTIYIGIVHDIRVRSGSWFSSVNDIVGDNGFPPDEMISFASTSSSSKYDVH</sequence>
<dbReference type="EMBL" id="UZAN01044343">
    <property type="protein sequence ID" value="VDP80570.1"/>
    <property type="molecule type" value="Genomic_DNA"/>
</dbReference>
<reference evidence="3" key="1">
    <citation type="submission" date="2016-06" db="UniProtKB">
        <authorList>
            <consortium name="WormBaseParasite"/>
        </authorList>
    </citation>
    <scope>IDENTIFICATION</scope>
</reference>
<name>A0A183AJW2_9TREM</name>
<protein>
    <submittedName>
        <fullName evidence="3">Transposase_23 domain-containing protein</fullName>
    </submittedName>
</protein>
<evidence type="ECO:0000313" key="3">
    <source>
        <dbReference type="WBParaSite" id="ECPE_0000726301-mRNA-1"/>
    </source>
</evidence>
<dbReference type="WBParaSite" id="ECPE_0000726301-mRNA-1">
    <property type="protein sequence ID" value="ECPE_0000726301-mRNA-1"/>
    <property type="gene ID" value="ECPE_0000726301"/>
</dbReference>